<keyword evidence="3" id="KW-1185">Reference proteome</keyword>
<feature type="transmembrane region" description="Helical" evidence="1">
    <location>
        <begin position="179"/>
        <end position="197"/>
    </location>
</feature>
<protein>
    <submittedName>
        <fullName evidence="2">Inner membrane protein</fullName>
    </submittedName>
</protein>
<evidence type="ECO:0000313" key="2">
    <source>
        <dbReference type="EMBL" id="PRX42268.1"/>
    </source>
</evidence>
<accession>A0A2T0LII5</accession>
<dbReference type="AlphaFoldDB" id="A0A2T0LII5"/>
<dbReference type="InterPro" id="IPR007404">
    <property type="entry name" value="YdjM-like"/>
</dbReference>
<dbReference type="PANTHER" id="PTHR35531">
    <property type="entry name" value="INNER MEMBRANE PROTEIN YBCI-RELATED"/>
    <property type="match status" value="1"/>
</dbReference>
<name>A0A2T0LII5_9BACL</name>
<sequence>MTGKTHLSLGLVSGAATAAVIDPAQNLNEATVTILVSGTVALLPDIDDNDSTVNKILFPLLPAGLRSLVLAALGGLVVILYILRDWPLWTLLAGIYALCVAFANHRSISHSLLAFGIVVWTAYLASPMIAPAVAVGYGSHLLADAITTGGVPLFWPWSKRFGLRNLGLSIPTGGWLDQWAGKVGLMGTCVIFTYLVYRRVMEEGLAAFGFFG</sequence>
<feature type="transmembrane region" description="Helical" evidence="1">
    <location>
        <begin position="56"/>
        <end position="82"/>
    </location>
</feature>
<dbReference type="Proteomes" id="UP000237797">
    <property type="component" value="Unassembled WGS sequence"/>
</dbReference>
<dbReference type="Pfam" id="PF04307">
    <property type="entry name" value="YdjM"/>
    <property type="match status" value="1"/>
</dbReference>
<evidence type="ECO:0000256" key="1">
    <source>
        <dbReference type="SAM" id="Phobius"/>
    </source>
</evidence>
<feature type="transmembrane region" description="Helical" evidence="1">
    <location>
        <begin position="112"/>
        <end position="134"/>
    </location>
</feature>
<dbReference type="PANTHER" id="PTHR35531:SF1">
    <property type="entry name" value="INNER MEMBRANE PROTEIN YBCI-RELATED"/>
    <property type="match status" value="1"/>
</dbReference>
<organism evidence="2 3">
    <name type="scientific">Planifilum fimeticola</name>
    <dbReference type="NCBI Taxonomy" id="201975"/>
    <lineage>
        <taxon>Bacteria</taxon>
        <taxon>Bacillati</taxon>
        <taxon>Bacillota</taxon>
        <taxon>Bacilli</taxon>
        <taxon>Bacillales</taxon>
        <taxon>Thermoactinomycetaceae</taxon>
        <taxon>Planifilum</taxon>
    </lineage>
</organism>
<dbReference type="RefSeq" id="WP_170070328.1">
    <property type="nucleotide sequence ID" value="NZ_PVNE01000002.1"/>
</dbReference>
<keyword evidence="1" id="KW-1133">Transmembrane helix</keyword>
<reference evidence="2 3" key="1">
    <citation type="submission" date="2018-03" db="EMBL/GenBank/DDBJ databases">
        <title>Genomic Encyclopedia of Archaeal and Bacterial Type Strains, Phase II (KMG-II): from individual species to whole genera.</title>
        <authorList>
            <person name="Goeker M."/>
        </authorList>
    </citation>
    <scope>NUCLEOTIDE SEQUENCE [LARGE SCALE GENOMIC DNA]</scope>
    <source>
        <strain evidence="2 3">DSM 44946</strain>
    </source>
</reference>
<proteinExistence type="predicted"/>
<keyword evidence="1" id="KW-0472">Membrane</keyword>
<gene>
    <name evidence="2" type="ORF">CLV97_10253</name>
</gene>
<comment type="caution">
    <text evidence="2">The sequence shown here is derived from an EMBL/GenBank/DDBJ whole genome shotgun (WGS) entry which is preliminary data.</text>
</comment>
<evidence type="ECO:0000313" key="3">
    <source>
        <dbReference type="Proteomes" id="UP000237797"/>
    </source>
</evidence>
<keyword evidence="1" id="KW-0812">Transmembrane</keyword>
<dbReference type="EMBL" id="PVNE01000002">
    <property type="protein sequence ID" value="PRX42268.1"/>
    <property type="molecule type" value="Genomic_DNA"/>
</dbReference>
<feature type="transmembrane region" description="Helical" evidence="1">
    <location>
        <begin position="88"/>
        <end position="105"/>
    </location>
</feature>